<evidence type="ECO:0000313" key="2">
    <source>
        <dbReference type="Proteomes" id="UP001732700"/>
    </source>
</evidence>
<keyword evidence="2" id="KW-1185">Reference proteome</keyword>
<sequence>MPLPRDSNGDTAAGAPSLASYHAPLAEPLLDNPRRSDWFGFCRGGPTASAPGGVAVDWGSVRSTCREWMMRHPMNIALLLWLLCVGASGGMLALLLLGLLDGAFPAPAARSHWVEVDNQVLNALFTLMSLYQHPALFHHLFLLCRRRLPADAAELRAAYCGSGSKGGGPGPDPARTDERAHMAVVVVLLHITVVCQYALCWLYWCFTERSRPELAEDVFCAVGVAAPVVAVVYTVCSPLGRDPSGDLDAPSVTEQFPKMSAHADTEVVVVEPEWAGGMFDCAGGGGETAAGCCLSLSCTFCVFGWNAERLGFGNACVHATTFLLHCFAPLWVLGVTALRVHDAAVGDVVVGAGVLLCAGGLLYGGYWRIQMRRKFGLPGSAACCGSKSATDYARWLSVGRALWLRRCARRAGTISTARASSTGRTLPPANTSRCYSRVTVPIQPLRTAPLRLRRQSMTDHQVSTWWWLFMMRWFNHRWFRLLWCETMTHARKAMSFMLRKRSPAPKSAIDVEEEDGPSLLASNREEPEDQRLSRGRWRVEKLKRMINVVTMVWLLFLLYTRGFIR</sequence>
<dbReference type="Proteomes" id="UP001732700">
    <property type="component" value="Chromosome 5C"/>
</dbReference>
<evidence type="ECO:0000313" key="1">
    <source>
        <dbReference type="EnsemblPlants" id="AVESA.00010b.r2.5CG0901000.1.CDS.1"/>
    </source>
</evidence>
<name>A0ACD5Y4H0_AVESA</name>
<proteinExistence type="predicted"/>
<protein>
    <submittedName>
        <fullName evidence="1">Uncharacterized protein</fullName>
    </submittedName>
</protein>
<dbReference type="EnsemblPlants" id="AVESA.00010b.r2.5CG0901000.1">
    <property type="protein sequence ID" value="AVESA.00010b.r2.5CG0901000.1.CDS.1"/>
    <property type="gene ID" value="AVESA.00010b.r2.5CG0901000"/>
</dbReference>
<organism evidence="1 2">
    <name type="scientific">Avena sativa</name>
    <name type="common">Oat</name>
    <dbReference type="NCBI Taxonomy" id="4498"/>
    <lineage>
        <taxon>Eukaryota</taxon>
        <taxon>Viridiplantae</taxon>
        <taxon>Streptophyta</taxon>
        <taxon>Embryophyta</taxon>
        <taxon>Tracheophyta</taxon>
        <taxon>Spermatophyta</taxon>
        <taxon>Magnoliopsida</taxon>
        <taxon>Liliopsida</taxon>
        <taxon>Poales</taxon>
        <taxon>Poaceae</taxon>
        <taxon>BOP clade</taxon>
        <taxon>Pooideae</taxon>
        <taxon>Poodae</taxon>
        <taxon>Poeae</taxon>
        <taxon>Poeae Chloroplast Group 1 (Aveneae type)</taxon>
        <taxon>Aveninae</taxon>
        <taxon>Avena</taxon>
    </lineage>
</organism>
<reference evidence="1" key="2">
    <citation type="submission" date="2025-09" db="UniProtKB">
        <authorList>
            <consortium name="EnsemblPlants"/>
        </authorList>
    </citation>
    <scope>IDENTIFICATION</scope>
</reference>
<reference evidence="1" key="1">
    <citation type="submission" date="2021-05" db="EMBL/GenBank/DDBJ databases">
        <authorList>
            <person name="Scholz U."/>
            <person name="Mascher M."/>
            <person name="Fiebig A."/>
        </authorList>
    </citation>
    <scope>NUCLEOTIDE SEQUENCE [LARGE SCALE GENOMIC DNA]</scope>
</reference>
<accession>A0ACD5Y4H0</accession>